<feature type="compositionally biased region" description="Low complexity" evidence="4">
    <location>
        <begin position="227"/>
        <end position="244"/>
    </location>
</feature>
<keyword evidence="2" id="KW-0963">Cytoplasm</keyword>
<comment type="caution">
    <text evidence="5">The sequence shown here is derived from an EMBL/GenBank/DDBJ whole genome shotgun (WGS) entry which is preliminary data.</text>
</comment>
<evidence type="ECO:0008006" key="7">
    <source>
        <dbReference type="Google" id="ProtNLM"/>
    </source>
</evidence>
<feature type="non-terminal residue" evidence="5">
    <location>
        <position position="331"/>
    </location>
</feature>
<evidence type="ECO:0000256" key="3">
    <source>
        <dbReference type="ARBA" id="ARBA00023054"/>
    </source>
</evidence>
<gene>
    <name evidence="5" type="ORF">NHX12_024775</name>
</gene>
<dbReference type="PANTHER" id="PTHR19354">
    <property type="entry name" value="ZIPPER PUTATIVE TUMOR SUPPRESSOR 2 HOMOLOG-LIKE PROTEIN-RELATED"/>
    <property type="match status" value="1"/>
</dbReference>
<evidence type="ECO:0000313" key="5">
    <source>
        <dbReference type="EMBL" id="KAJ3607724.1"/>
    </source>
</evidence>
<feature type="compositionally biased region" description="Basic and acidic residues" evidence="4">
    <location>
        <begin position="253"/>
        <end position="264"/>
    </location>
</feature>
<organism evidence="5 6">
    <name type="scientific">Muraenolepis orangiensis</name>
    <name type="common">Patagonian moray cod</name>
    <dbReference type="NCBI Taxonomy" id="630683"/>
    <lineage>
        <taxon>Eukaryota</taxon>
        <taxon>Metazoa</taxon>
        <taxon>Chordata</taxon>
        <taxon>Craniata</taxon>
        <taxon>Vertebrata</taxon>
        <taxon>Euteleostomi</taxon>
        <taxon>Actinopterygii</taxon>
        <taxon>Neopterygii</taxon>
        <taxon>Teleostei</taxon>
        <taxon>Neoteleostei</taxon>
        <taxon>Acanthomorphata</taxon>
        <taxon>Zeiogadaria</taxon>
        <taxon>Gadariae</taxon>
        <taxon>Gadiformes</taxon>
        <taxon>Muraenolepidoidei</taxon>
        <taxon>Muraenolepididae</taxon>
        <taxon>Muraenolepis</taxon>
    </lineage>
</organism>
<sequence>MALLQPLPFSTEQRIRRPSGPGAPRLSLENTGSVGGPRPAPYPAPRSRTTRGGPDSPTDPVLLPSDETHPHLKEGRAAWATGPGTPPGLPHRVEVGAGCSGAGPPPKLVPVSGKLEMNMENAVLRPTAFKPVVPRSRSSGRYLSPSHGPTGQSGSRNNLNSLSPAHADAPPSCWDERSSYCGRGQGAGRSCSASDSGRTSLSSPPPYPGSSEGRPGPALHAHGHCASDSGRSSSGKSTGSSGRSPAPLEGYEDPVRDRAVRDLEDKLREREQELRLLRDNLDENEAAVCQVYEEKQKRCELEVEELRQGCATRMQTASHKSQRNQQVLQLQ</sequence>
<feature type="compositionally biased region" description="Polar residues" evidence="4">
    <location>
        <begin position="136"/>
        <end position="163"/>
    </location>
</feature>
<proteinExistence type="predicted"/>
<accession>A0A9Q0EJ33</accession>
<dbReference type="Proteomes" id="UP001148018">
    <property type="component" value="Unassembled WGS sequence"/>
</dbReference>
<name>A0A9Q0EJ33_9TELE</name>
<dbReference type="GO" id="GO:0090090">
    <property type="term" value="P:negative regulation of canonical Wnt signaling pathway"/>
    <property type="evidence" value="ECO:0007669"/>
    <property type="project" value="TreeGrafter"/>
</dbReference>
<evidence type="ECO:0000256" key="4">
    <source>
        <dbReference type="SAM" id="MobiDB-lite"/>
    </source>
</evidence>
<protein>
    <recommendedName>
        <fullName evidence="7">Leucine zipper tumor suppressor 2</fullName>
    </recommendedName>
</protein>
<dbReference type="EMBL" id="JANIIK010000040">
    <property type="protein sequence ID" value="KAJ3607724.1"/>
    <property type="molecule type" value="Genomic_DNA"/>
</dbReference>
<dbReference type="PANTHER" id="PTHR19354:SF4">
    <property type="entry name" value="ZIPPER PUTATIVE TUMOR SUPPRESSOR 2-RELATED"/>
    <property type="match status" value="1"/>
</dbReference>
<dbReference type="OrthoDB" id="10030037at2759"/>
<reference evidence="5" key="1">
    <citation type="submission" date="2022-07" db="EMBL/GenBank/DDBJ databases">
        <title>Chromosome-level genome of Muraenolepis orangiensis.</title>
        <authorList>
            <person name="Kim J."/>
        </authorList>
    </citation>
    <scope>NUCLEOTIDE SEQUENCE</scope>
    <source>
        <strain evidence="5">KU_S4_2022</strain>
        <tissue evidence="5">Muscle</tissue>
    </source>
</reference>
<dbReference type="GO" id="GO:0005737">
    <property type="term" value="C:cytoplasm"/>
    <property type="evidence" value="ECO:0007669"/>
    <property type="project" value="UniProtKB-SubCell"/>
</dbReference>
<dbReference type="AlphaFoldDB" id="A0A9Q0EJ33"/>
<comment type="subcellular location">
    <subcellularLocation>
        <location evidence="1">Cytoplasm</location>
    </subcellularLocation>
</comment>
<feature type="region of interest" description="Disordered" evidence="4">
    <location>
        <begin position="1"/>
        <end position="264"/>
    </location>
</feature>
<dbReference type="InterPro" id="IPR045329">
    <property type="entry name" value="LZTS"/>
</dbReference>
<keyword evidence="3" id="KW-0175">Coiled coil</keyword>
<evidence type="ECO:0000313" key="6">
    <source>
        <dbReference type="Proteomes" id="UP001148018"/>
    </source>
</evidence>
<evidence type="ECO:0000256" key="1">
    <source>
        <dbReference type="ARBA" id="ARBA00004496"/>
    </source>
</evidence>
<keyword evidence="6" id="KW-1185">Reference proteome</keyword>
<feature type="compositionally biased region" description="Basic and acidic residues" evidence="4">
    <location>
        <begin position="66"/>
        <end position="76"/>
    </location>
</feature>
<evidence type="ECO:0000256" key="2">
    <source>
        <dbReference type="ARBA" id="ARBA00022490"/>
    </source>
</evidence>